<comment type="caution">
    <text evidence="2">The sequence shown here is derived from an EMBL/GenBank/DDBJ whole genome shotgun (WGS) entry which is preliminary data.</text>
</comment>
<evidence type="ECO:0000313" key="3">
    <source>
        <dbReference type="Proteomes" id="UP000278222"/>
    </source>
</evidence>
<reference evidence="2 3" key="1">
    <citation type="submission" date="2018-11" db="EMBL/GenBank/DDBJ databases">
        <title>Genomic Encyclopedia of Type Strains, Phase IV (KMG-IV): sequencing the most valuable type-strain genomes for metagenomic binning, comparative biology and taxonomic classification.</title>
        <authorList>
            <person name="Goeker M."/>
        </authorList>
    </citation>
    <scope>NUCLEOTIDE SEQUENCE [LARGE SCALE GENOMIC DNA]</scope>
    <source>
        <strain evidence="2 3">DSM 5900</strain>
    </source>
</reference>
<dbReference type="Proteomes" id="UP000278222">
    <property type="component" value="Unassembled WGS sequence"/>
</dbReference>
<evidence type="ECO:0000256" key="1">
    <source>
        <dbReference type="ARBA" id="ARBA00022679"/>
    </source>
</evidence>
<dbReference type="PANTHER" id="PTHR48207:SF3">
    <property type="entry name" value="SUCCINATE--HYDROXYMETHYLGLUTARATE COA-TRANSFERASE"/>
    <property type="match status" value="1"/>
</dbReference>
<proteinExistence type="predicted"/>
<dbReference type="AlphaFoldDB" id="A0A3N1M241"/>
<keyword evidence="1 2" id="KW-0808">Transferase</keyword>
<keyword evidence="3" id="KW-1185">Reference proteome</keyword>
<sequence length="398" mass="43385">MSMAETTAAPVGPLSGIKVLDLTSYLAGPYGCTLLADLGAEVIKIESPAGDMIRNFPSTLENESRVFLGTNRNKLGVVLDLKKPEARAALDRMVADADVIAHNFRPSVPERLGIGYDRLKTINPRLIYVSLTGFGQTGPMADNAGFDQVLQTMTGICNFQGRADAPQVVLGSIVDYYTSSLLAYGVSAALFHRERTGEGQFVGLSLLRTALAMQAGRFVWAEGEDRNAARDLRSGGLTGIHPTKDGHIYISAHSAHFWEALCELIGMPDLARHPRYDNMRKRAEHAPEILPRMRELLQAHTADEWEVIFGQRVPCSKAHPIEDMFDHPQVLDQDLVATMEHPVVGSYRGLGKPVEFSATPGPAQFGAPTFGQHTDEVLGRYGYSAEEIAKMRADGAVI</sequence>
<name>A0A3N1M241_9PROT</name>
<dbReference type="GO" id="GO:0008410">
    <property type="term" value="F:CoA-transferase activity"/>
    <property type="evidence" value="ECO:0007669"/>
    <property type="project" value="TreeGrafter"/>
</dbReference>
<organism evidence="2 3">
    <name type="scientific">Stella humosa</name>
    <dbReference type="NCBI Taxonomy" id="94"/>
    <lineage>
        <taxon>Bacteria</taxon>
        <taxon>Pseudomonadati</taxon>
        <taxon>Pseudomonadota</taxon>
        <taxon>Alphaproteobacteria</taxon>
        <taxon>Rhodospirillales</taxon>
        <taxon>Stellaceae</taxon>
        <taxon>Stella</taxon>
    </lineage>
</organism>
<dbReference type="Pfam" id="PF02515">
    <property type="entry name" value="CoA_transf_3"/>
    <property type="match status" value="1"/>
</dbReference>
<protein>
    <submittedName>
        <fullName evidence="2">Formyl-CoA transferase</fullName>
    </submittedName>
</protein>
<gene>
    <name evidence="2" type="ORF">EDC65_1580</name>
</gene>
<evidence type="ECO:0000313" key="2">
    <source>
        <dbReference type="EMBL" id="ROP99791.1"/>
    </source>
</evidence>
<dbReference type="InterPro" id="IPR050483">
    <property type="entry name" value="CoA-transferase_III_domain"/>
</dbReference>
<dbReference type="RefSeq" id="WP_197735820.1">
    <property type="nucleotide sequence ID" value="NZ_AP019700.1"/>
</dbReference>
<dbReference type="Gene3D" id="3.30.1540.10">
    <property type="entry name" value="formyl-coa transferase, domain 3"/>
    <property type="match status" value="1"/>
</dbReference>
<dbReference type="InterPro" id="IPR044855">
    <property type="entry name" value="CoA-Trfase_III_dom3_sf"/>
</dbReference>
<dbReference type="Gene3D" id="3.40.50.10540">
    <property type="entry name" value="Crotonobetainyl-coa:carnitine coa-transferase, domain 1"/>
    <property type="match status" value="1"/>
</dbReference>
<accession>A0A3N1M241</accession>
<dbReference type="PANTHER" id="PTHR48207">
    <property type="entry name" value="SUCCINATE--HYDROXYMETHYLGLUTARATE COA-TRANSFERASE"/>
    <property type="match status" value="1"/>
</dbReference>
<dbReference type="SUPFAM" id="SSF89796">
    <property type="entry name" value="CoA-transferase family III (CaiB/BaiF)"/>
    <property type="match status" value="1"/>
</dbReference>
<dbReference type="EMBL" id="RJKX01000013">
    <property type="protein sequence ID" value="ROP99791.1"/>
    <property type="molecule type" value="Genomic_DNA"/>
</dbReference>
<dbReference type="InterPro" id="IPR023606">
    <property type="entry name" value="CoA-Trfase_III_dom_1_sf"/>
</dbReference>
<dbReference type="InterPro" id="IPR003673">
    <property type="entry name" value="CoA-Trfase_fam_III"/>
</dbReference>